<dbReference type="Pfam" id="PF02661">
    <property type="entry name" value="Fic"/>
    <property type="match status" value="1"/>
</dbReference>
<protein>
    <recommendedName>
        <fullName evidence="1">Fido domain-containing protein</fullName>
    </recommendedName>
</protein>
<proteinExistence type="predicted"/>
<dbReference type="RefSeq" id="WP_146842526.1">
    <property type="nucleotide sequence ID" value="NZ_BJWG01000005.1"/>
</dbReference>
<keyword evidence="3" id="KW-1185">Reference proteome</keyword>
<dbReference type="InterPro" id="IPR053737">
    <property type="entry name" value="Type_II_TA_Toxin"/>
</dbReference>
<sequence>MTATPVVHPELADALDVCEKRGLHIRDVGALASAIDGPAQVVWGEEAYVGVHAKGAALLDAVNRSHPLVDGNKRLPVVLVMLLYRINGLDLVIGPEEGDDFIRELAGDVHPELVKIASWLEDRAFPLAAL</sequence>
<dbReference type="AlphaFoldDB" id="A0A511JA68"/>
<gene>
    <name evidence="2" type="ORF">CCO02nite_15260</name>
</gene>
<evidence type="ECO:0000313" key="2">
    <source>
        <dbReference type="EMBL" id="GEL94868.1"/>
    </source>
</evidence>
<accession>A0A511JA68</accession>
<dbReference type="Proteomes" id="UP000321720">
    <property type="component" value="Unassembled WGS sequence"/>
</dbReference>
<evidence type="ECO:0000313" key="3">
    <source>
        <dbReference type="Proteomes" id="UP000321720"/>
    </source>
</evidence>
<organism evidence="2 3">
    <name type="scientific">Cellulomonas composti</name>
    <dbReference type="NCBI Taxonomy" id="266130"/>
    <lineage>
        <taxon>Bacteria</taxon>
        <taxon>Bacillati</taxon>
        <taxon>Actinomycetota</taxon>
        <taxon>Actinomycetes</taxon>
        <taxon>Micrococcales</taxon>
        <taxon>Cellulomonadaceae</taxon>
        <taxon>Cellulomonas</taxon>
    </lineage>
</organism>
<dbReference type="OrthoDB" id="9802752at2"/>
<comment type="caution">
    <text evidence="2">The sequence shown here is derived from an EMBL/GenBank/DDBJ whole genome shotgun (WGS) entry which is preliminary data.</text>
</comment>
<feature type="domain" description="Fido" evidence="1">
    <location>
        <begin position="1"/>
        <end position="122"/>
    </location>
</feature>
<dbReference type="EMBL" id="BJWG01000005">
    <property type="protein sequence ID" value="GEL94868.1"/>
    <property type="molecule type" value="Genomic_DNA"/>
</dbReference>
<reference evidence="2 3" key="1">
    <citation type="submission" date="2019-07" db="EMBL/GenBank/DDBJ databases">
        <title>Whole genome shotgun sequence of Cellulomonas composti NBRC 100758.</title>
        <authorList>
            <person name="Hosoyama A."/>
            <person name="Uohara A."/>
            <person name="Ohji S."/>
            <person name="Ichikawa N."/>
        </authorList>
    </citation>
    <scope>NUCLEOTIDE SEQUENCE [LARGE SCALE GENOMIC DNA]</scope>
    <source>
        <strain evidence="2 3">NBRC 100758</strain>
    </source>
</reference>
<dbReference type="Gene3D" id="1.20.120.1870">
    <property type="entry name" value="Fic/DOC protein, Fido domain"/>
    <property type="match status" value="1"/>
</dbReference>
<evidence type="ECO:0000259" key="1">
    <source>
        <dbReference type="PROSITE" id="PS51459"/>
    </source>
</evidence>
<name>A0A511JA68_9CELL</name>
<dbReference type="PROSITE" id="PS51459">
    <property type="entry name" value="FIDO"/>
    <property type="match status" value="1"/>
</dbReference>
<dbReference type="InterPro" id="IPR003812">
    <property type="entry name" value="Fido"/>
</dbReference>